<evidence type="ECO:0000256" key="1">
    <source>
        <dbReference type="SAM" id="SignalP"/>
    </source>
</evidence>
<keyword evidence="1" id="KW-0732">Signal</keyword>
<comment type="caution">
    <text evidence="2">The sequence shown here is derived from an EMBL/GenBank/DDBJ whole genome shotgun (WGS) entry which is preliminary data.</text>
</comment>
<evidence type="ECO:0000313" key="3">
    <source>
        <dbReference type="Proteomes" id="UP001610432"/>
    </source>
</evidence>
<dbReference type="RefSeq" id="XP_070891249.1">
    <property type="nucleotide sequence ID" value="XM_071035601.1"/>
</dbReference>
<gene>
    <name evidence="2" type="ORF">BJX67DRAFT_897</name>
</gene>
<keyword evidence="3" id="KW-1185">Reference proteome</keyword>
<organism evidence="2 3">
    <name type="scientific">Aspergillus lucknowensis</name>
    <dbReference type="NCBI Taxonomy" id="176173"/>
    <lineage>
        <taxon>Eukaryota</taxon>
        <taxon>Fungi</taxon>
        <taxon>Dikarya</taxon>
        <taxon>Ascomycota</taxon>
        <taxon>Pezizomycotina</taxon>
        <taxon>Eurotiomycetes</taxon>
        <taxon>Eurotiomycetidae</taxon>
        <taxon>Eurotiales</taxon>
        <taxon>Aspergillaceae</taxon>
        <taxon>Aspergillus</taxon>
        <taxon>Aspergillus subgen. Nidulantes</taxon>
    </lineage>
</organism>
<feature type="signal peptide" evidence="1">
    <location>
        <begin position="1"/>
        <end position="22"/>
    </location>
</feature>
<name>A0ABR4M6N2_9EURO</name>
<sequence>MDLWVCLMHGLWLFTVMWEAHFSNQSQVSGHVRSFPLFQGAGINRDAFWVLFLQTSVFPCFPVPPFPTTLFPRRFLNLPDPCASSPAPGYWRNSLHGPGQGGGIGQMKQTLWLWWAAKTTMEWITSGGVDR</sequence>
<protein>
    <recommendedName>
        <fullName evidence="4">Secreted protein</fullName>
    </recommendedName>
</protein>
<proteinExistence type="predicted"/>
<accession>A0ABR4M6N2</accession>
<feature type="chain" id="PRO_5046656431" description="Secreted protein" evidence="1">
    <location>
        <begin position="23"/>
        <end position="131"/>
    </location>
</feature>
<dbReference type="Proteomes" id="UP001610432">
    <property type="component" value="Unassembled WGS sequence"/>
</dbReference>
<evidence type="ECO:0008006" key="4">
    <source>
        <dbReference type="Google" id="ProtNLM"/>
    </source>
</evidence>
<dbReference type="GeneID" id="98150673"/>
<evidence type="ECO:0000313" key="2">
    <source>
        <dbReference type="EMBL" id="KAL2872270.1"/>
    </source>
</evidence>
<reference evidence="2 3" key="1">
    <citation type="submission" date="2024-07" db="EMBL/GenBank/DDBJ databases">
        <title>Section-level genome sequencing and comparative genomics of Aspergillus sections Usti and Cavernicolus.</title>
        <authorList>
            <consortium name="Lawrence Berkeley National Laboratory"/>
            <person name="Nybo J.L."/>
            <person name="Vesth T.C."/>
            <person name="Theobald S."/>
            <person name="Frisvad J.C."/>
            <person name="Larsen T.O."/>
            <person name="Kjaerboelling I."/>
            <person name="Rothschild-Mancinelli K."/>
            <person name="Lyhne E.K."/>
            <person name="Kogle M.E."/>
            <person name="Barry K."/>
            <person name="Clum A."/>
            <person name="Na H."/>
            <person name="Ledsgaard L."/>
            <person name="Lin J."/>
            <person name="Lipzen A."/>
            <person name="Kuo A."/>
            <person name="Riley R."/>
            <person name="Mondo S."/>
            <person name="Labutti K."/>
            <person name="Haridas S."/>
            <person name="Pangalinan J."/>
            <person name="Salamov A.A."/>
            <person name="Simmons B.A."/>
            <person name="Magnuson J.K."/>
            <person name="Chen J."/>
            <person name="Drula E."/>
            <person name="Henrissat B."/>
            <person name="Wiebenga A."/>
            <person name="Lubbers R.J."/>
            <person name="Gomes A.C."/>
            <person name="Macurrencykelacurrency M.R."/>
            <person name="Stajich J."/>
            <person name="Grigoriev I.V."/>
            <person name="Mortensen U.H."/>
            <person name="De Vries R.P."/>
            <person name="Baker S.E."/>
            <person name="Andersen M.R."/>
        </authorList>
    </citation>
    <scope>NUCLEOTIDE SEQUENCE [LARGE SCALE GENOMIC DNA]</scope>
    <source>
        <strain evidence="2 3">CBS 449.75</strain>
    </source>
</reference>
<dbReference type="EMBL" id="JBFXLQ010000001">
    <property type="protein sequence ID" value="KAL2872270.1"/>
    <property type="molecule type" value="Genomic_DNA"/>
</dbReference>